<dbReference type="GeneID" id="5003521"/>
<keyword evidence="3" id="KW-1185">Reference proteome</keyword>
<dbReference type="AlphaFoldDB" id="A4S346"/>
<evidence type="ECO:0000259" key="1">
    <source>
        <dbReference type="PROSITE" id="PS51733"/>
    </source>
</evidence>
<dbReference type="Pfam" id="PF21948">
    <property type="entry name" value="LplA-B_cat"/>
    <property type="match status" value="1"/>
</dbReference>
<dbReference type="OrthoDB" id="201621at2759"/>
<reference evidence="2 3" key="1">
    <citation type="journal article" date="2007" name="Proc. Natl. Acad. Sci. U.S.A.">
        <title>The tiny eukaryote Ostreococcus provides genomic insights into the paradox of plankton speciation.</title>
        <authorList>
            <person name="Palenik B."/>
            <person name="Grimwood J."/>
            <person name="Aerts A."/>
            <person name="Rouze P."/>
            <person name="Salamov A."/>
            <person name="Putnam N."/>
            <person name="Dupont C."/>
            <person name="Jorgensen R."/>
            <person name="Derelle E."/>
            <person name="Rombauts S."/>
            <person name="Zhou K."/>
            <person name="Otillar R."/>
            <person name="Merchant S.S."/>
            <person name="Podell S."/>
            <person name="Gaasterland T."/>
            <person name="Napoli C."/>
            <person name="Gendler K."/>
            <person name="Manuell A."/>
            <person name="Tai V."/>
            <person name="Vallon O."/>
            <person name="Piganeau G."/>
            <person name="Jancek S."/>
            <person name="Heijde M."/>
            <person name="Jabbari K."/>
            <person name="Bowler C."/>
            <person name="Lohr M."/>
            <person name="Robbens S."/>
            <person name="Werner G."/>
            <person name="Dubchak I."/>
            <person name="Pazour G.J."/>
            <person name="Ren Q."/>
            <person name="Paulsen I."/>
            <person name="Delwiche C."/>
            <person name="Schmutz J."/>
            <person name="Rokhsar D."/>
            <person name="Van de Peer Y."/>
            <person name="Moreau H."/>
            <person name="Grigoriev I.V."/>
        </authorList>
    </citation>
    <scope>NUCLEOTIDE SEQUENCE [LARGE SCALE GENOMIC DNA]</scope>
    <source>
        <strain evidence="2 3">CCE9901</strain>
    </source>
</reference>
<feature type="domain" description="BPL/LPL catalytic" evidence="1">
    <location>
        <begin position="31"/>
        <end position="226"/>
    </location>
</feature>
<dbReference type="InterPro" id="IPR053264">
    <property type="entry name" value="Lipoate-ligase_2_inactive"/>
</dbReference>
<organism evidence="2 3">
    <name type="scientific">Ostreococcus lucimarinus (strain CCE9901)</name>
    <dbReference type="NCBI Taxonomy" id="436017"/>
    <lineage>
        <taxon>Eukaryota</taxon>
        <taxon>Viridiplantae</taxon>
        <taxon>Chlorophyta</taxon>
        <taxon>Mamiellophyceae</taxon>
        <taxon>Mamiellales</taxon>
        <taxon>Bathycoccaceae</taxon>
        <taxon>Ostreococcus</taxon>
    </lineage>
</organism>
<dbReference type="Gramene" id="ABO98147">
    <property type="protein sequence ID" value="ABO98147"/>
    <property type="gene ID" value="OSTLU_34954"/>
</dbReference>
<dbReference type="KEGG" id="olu:OSTLU_34954"/>
<dbReference type="EMBL" id="CP000589">
    <property type="protein sequence ID" value="ABO98147.1"/>
    <property type="molecule type" value="Genomic_DNA"/>
</dbReference>
<accession>A4S346</accession>
<proteinExistence type="predicted"/>
<dbReference type="OMA" id="ERETHPR"/>
<dbReference type="eggNOG" id="KOG3159">
    <property type="taxonomic scope" value="Eukaryota"/>
</dbReference>
<evidence type="ECO:0000313" key="2">
    <source>
        <dbReference type="EMBL" id="ABO98147.1"/>
    </source>
</evidence>
<protein>
    <recommendedName>
        <fullName evidence="1">BPL/LPL catalytic domain-containing protein</fullName>
    </recommendedName>
</protein>
<dbReference type="PANTHER" id="PTHR43506:SF1">
    <property type="entry name" value="BPL_LPL CATALYTIC DOMAIN-CONTAINING PROTEIN"/>
    <property type="match status" value="1"/>
</dbReference>
<name>A4S346_OSTLU</name>
<gene>
    <name evidence="2" type="ORF">OSTLU_34954</name>
</gene>
<sequence>MARGASRALYHVHARSVDIARFLRLEEGLLRHRASEDWLTTLDGAARRAVVLGVSGAVERLVDAREARRRDVKLVRRFTGGGTIACDGDTLFVGMTMNAGDDAMVRERETHPRRVMAATGEVYARVFDKCGTFALRENDYAFGTRKFGGNAQAITRGRFLHHTSFLYDYDEDAMAATLKTPERAPAYRNGRAHGDFVTRLRDRGYERDEIFERVRGTMRGMLGYEIVDVALEDAERMVDDAVTRSGVARWDTTKVLSWDD</sequence>
<dbReference type="SUPFAM" id="SSF55681">
    <property type="entry name" value="Class II aaRS and biotin synthetases"/>
    <property type="match status" value="1"/>
</dbReference>
<dbReference type="InterPro" id="IPR004143">
    <property type="entry name" value="BPL_LPL_catalytic"/>
</dbReference>
<dbReference type="RefSeq" id="XP_001419854.1">
    <property type="nucleotide sequence ID" value="XM_001419817.1"/>
</dbReference>
<dbReference type="STRING" id="436017.A4S346"/>
<dbReference type="InterPro" id="IPR045864">
    <property type="entry name" value="aa-tRNA-synth_II/BPL/LPL"/>
</dbReference>
<dbReference type="PROSITE" id="PS51733">
    <property type="entry name" value="BPL_LPL_CATALYTIC"/>
    <property type="match status" value="1"/>
</dbReference>
<dbReference type="Gene3D" id="3.30.930.10">
    <property type="entry name" value="Bira Bifunctional Protein, Domain 2"/>
    <property type="match status" value="1"/>
</dbReference>
<evidence type="ECO:0000313" key="3">
    <source>
        <dbReference type="Proteomes" id="UP000001568"/>
    </source>
</evidence>
<dbReference type="PANTHER" id="PTHR43506">
    <property type="entry name" value="BIOTIN/LIPOATE A/B PROTEIN LIGASE FAMILY"/>
    <property type="match status" value="1"/>
</dbReference>
<dbReference type="HOGENOM" id="CLU_075935_1_0_1"/>
<dbReference type="Proteomes" id="UP000001568">
    <property type="component" value="Chromosome 9"/>
</dbReference>